<dbReference type="InterPro" id="IPR023346">
    <property type="entry name" value="Lysozyme-like_dom_sf"/>
</dbReference>
<dbReference type="Proteomes" id="UP000054770">
    <property type="component" value="Unassembled WGS sequence"/>
</dbReference>
<dbReference type="Gene3D" id="1.10.530.10">
    <property type="match status" value="1"/>
</dbReference>
<feature type="chain" id="PRO_5011115262" evidence="1">
    <location>
        <begin position="36"/>
        <end position="283"/>
    </location>
</feature>
<comment type="caution">
    <text evidence="3">The sequence shown here is derived from an EMBL/GenBank/DDBJ whole genome shotgun (WGS) entry which is preliminary data.</text>
</comment>
<sequence length="283" mass="30705">MIRPRFVVNVLAASKLVANTVAAALFAALSEPASAALINTVISPTQFVAVEGGQRSVVTLPGTPVYACGLTPFLAWARRLEGQTVEPITDGFASVVVDGSPVSVQSLLVRSGWLRPAVLDDDAQAAITERRGGWACASAQAPFEAMRTSVDAKILAGIALNESAYNGRAWPWTLNVTGRGFFFRTREDAYKAVRLLISDGRCDFDVGLMQLHWCHHAKRFASPWDALGPATNIRAAEDILNENYRKTHSAVKAVAYYHSANPQPGRAYLARFIQHLSQLERGL</sequence>
<feature type="signal peptide" evidence="1">
    <location>
        <begin position="1"/>
        <end position="35"/>
    </location>
</feature>
<dbReference type="EMBL" id="FCON02000020">
    <property type="protein sequence ID" value="SAL49134.1"/>
    <property type="molecule type" value="Genomic_DNA"/>
</dbReference>
<dbReference type="SUPFAM" id="SSF53955">
    <property type="entry name" value="Lysozyme-like"/>
    <property type="match status" value="1"/>
</dbReference>
<dbReference type="InterPro" id="IPR008258">
    <property type="entry name" value="Transglycosylase_SLT_dom_1"/>
</dbReference>
<organism evidence="3 4">
    <name type="scientific">Caballeronia choica</name>
    <dbReference type="NCBI Taxonomy" id="326476"/>
    <lineage>
        <taxon>Bacteria</taxon>
        <taxon>Pseudomonadati</taxon>
        <taxon>Pseudomonadota</taxon>
        <taxon>Betaproteobacteria</taxon>
        <taxon>Burkholderiales</taxon>
        <taxon>Burkholderiaceae</taxon>
        <taxon>Caballeronia</taxon>
    </lineage>
</organism>
<keyword evidence="4" id="KW-1185">Reference proteome</keyword>
<gene>
    <name evidence="3" type="ORF">AWB68_02432</name>
</gene>
<reference evidence="3" key="1">
    <citation type="submission" date="2016-01" db="EMBL/GenBank/DDBJ databases">
        <authorList>
            <person name="Peeters C."/>
        </authorList>
    </citation>
    <scope>NUCLEOTIDE SEQUENCE [LARGE SCALE GENOMIC DNA]</scope>
    <source>
        <strain evidence="3">LMG 22940</strain>
    </source>
</reference>
<evidence type="ECO:0000256" key="1">
    <source>
        <dbReference type="SAM" id="SignalP"/>
    </source>
</evidence>
<keyword evidence="1" id="KW-0732">Signal</keyword>
<proteinExistence type="predicted"/>
<evidence type="ECO:0000313" key="3">
    <source>
        <dbReference type="EMBL" id="SAL49134.1"/>
    </source>
</evidence>
<protein>
    <submittedName>
        <fullName evidence="3">Lytic transglycosylase catalytic</fullName>
    </submittedName>
</protein>
<name>A0A158HXJ2_9BURK</name>
<dbReference type="OrthoDB" id="5945995at2"/>
<dbReference type="Pfam" id="PF01464">
    <property type="entry name" value="SLT"/>
    <property type="match status" value="1"/>
</dbReference>
<dbReference type="RefSeq" id="WP_087644592.1">
    <property type="nucleotide sequence ID" value="NZ_FCON02000020.1"/>
</dbReference>
<dbReference type="AlphaFoldDB" id="A0A158HXJ2"/>
<accession>A0A158HXJ2</accession>
<feature type="domain" description="Transglycosylase SLT" evidence="2">
    <location>
        <begin position="146"/>
        <end position="259"/>
    </location>
</feature>
<evidence type="ECO:0000313" key="4">
    <source>
        <dbReference type="Proteomes" id="UP000054770"/>
    </source>
</evidence>
<evidence type="ECO:0000259" key="2">
    <source>
        <dbReference type="Pfam" id="PF01464"/>
    </source>
</evidence>